<feature type="non-terminal residue" evidence="1">
    <location>
        <position position="1"/>
    </location>
</feature>
<dbReference type="Proteomes" id="UP000789920">
    <property type="component" value="Unassembled WGS sequence"/>
</dbReference>
<reference evidence="1" key="1">
    <citation type="submission" date="2021-06" db="EMBL/GenBank/DDBJ databases">
        <authorList>
            <person name="Kallberg Y."/>
            <person name="Tangrot J."/>
            <person name="Rosling A."/>
        </authorList>
    </citation>
    <scope>NUCLEOTIDE SEQUENCE</scope>
    <source>
        <strain evidence="1">MA461A</strain>
    </source>
</reference>
<comment type="caution">
    <text evidence="1">The sequence shown here is derived from an EMBL/GenBank/DDBJ whole genome shotgun (WGS) entry which is preliminary data.</text>
</comment>
<proteinExistence type="predicted"/>
<feature type="non-terminal residue" evidence="1">
    <location>
        <position position="274"/>
    </location>
</feature>
<protein>
    <submittedName>
        <fullName evidence="1">27871_t:CDS:1</fullName>
    </submittedName>
</protein>
<keyword evidence="2" id="KW-1185">Reference proteome</keyword>
<organism evidence="1 2">
    <name type="scientific">Racocetra persica</name>
    <dbReference type="NCBI Taxonomy" id="160502"/>
    <lineage>
        <taxon>Eukaryota</taxon>
        <taxon>Fungi</taxon>
        <taxon>Fungi incertae sedis</taxon>
        <taxon>Mucoromycota</taxon>
        <taxon>Glomeromycotina</taxon>
        <taxon>Glomeromycetes</taxon>
        <taxon>Diversisporales</taxon>
        <taxon>Gigasporaceae</taxon>
        <taxon>Racocetra</taxon>
    </lineage>
</organism>
<evidence type="ECO:0000313" key="2">
    <source>
        <dbReference type="Proteomes" id="UP000789920"/>
    </source>
</evidence>
<sequence>LIPFEDDLLSLELDNTFRDLYLDGDYTSIYYVARALMKLQSSFGLFPRIIGKGDCAKHLADMLIRMRREVAVDDPSSSLSISQSVDSLIIIDRSVDLITPLCTQLTYEGLIDEVFGIRASHVEVDSSIVGPAPTTTVTSTTTSTPSQSQPPIQPQSKKKKIALNSGDKLFAQLRDTNFAVVGGVLNRVAKRINEDYEERKKAKTMIQIREFTNRLGSLQLEHQSLKIHTGVAEEIMAHTVTPEFNKALEVQQNLVAGIDVNTQNEHIEEMINRQ</sequence>
<dbReference type="EMBL" id="CAJVQC010086659">
    <property type="protein sequence ID" value="CAG8822747.1"/>
    <property type="molecule type" value="Genomic_DNA"/>
</dbReference>
<name>A0ACA9S363_9GLOM</name>
<gene>
    <name evidence="1" type="ORF">RPERSI_LOCUS25876</name>
</gene>
<evidence type="ECO:0000313" key="1">
    <source>
        <dbReference type="EMBL" id="CAG8822747.1"/>
    </source>
</evidence>
<accession>A0ACA9S363</accession>